<keyword evidence="2" id="KW-1133">Transmembrane helix</keyword>
<keyword evidence="2" id="KW-0812">Transmembrane</keyword>
<dbReference type="InterPro" id="IPR043502">
    <property type="entry name" value="DNA/RNA_pol_sf"/>
</dbReference>
<dbReference type="Gene3D" id="3.10.10.10">
    <property type="entry name" value="HIV Type 1 Reverse Transcriptase, subunit A, domain 1"/>
    <property type="match status" value="1"/>
</dbReference>
<dbReference type="PANTHER" id="PTHR33064:SF37">
    <property type="entry name" value="RIBONUCLEASE H"/>
    <property type="match status" value="1"/>
</dbReference>
<evidence type="ECO:0000259" key="3">
    <source>
        <dbReference type="Pfam" id="PF00078"/>
    </source>
</evidence>
<evidence type="ECO:0000256" key="1">
    <source>
        <dbReference type="SAM" id="MobiDB-lite"/>
    </source>
</evidence>
<dbReference type="Pfam" id="PF00078">
    <property type="entry name" value="RVT_1"/>
    <property type="match status" value="1"/>
</dbReference>
<feature type="domain" description="Reverse transcriptase" evidence="3">
    <location>
        <begin position="21"/>
        <end position="136"/>
    </location>
</feature>
<keyword evidence="2" id="KW-0472">Membrane</keyword>
<reference evidence="4 5" key="1">
    <citation type="submission" date="2022-03" db="EMBL/GenBank/DDBJ databases">
        <title>A chromosomal length assembly of Cordylochernes scorpioides.</title>
        <authorList>
            <person name="Zeh D."/>
            <person name="Zeh J."/>
        </authorList>
    </citation>
    <scope>NUCLEOTIDE SEQUENCE [LARGE SCALE GENOMIC DNA]</scope>
    <source>
        <strain evidence="4">IN4F17</strain>
        <tissue evidence="4">Whole Body</tissue>
    </source>
</reference>
<dbReference type="SUPFAM" id="SSF56672">
    <property type="entry name" value="DNA/RNA polymerases"/>
    <property type="match status" value="1"/>
</dbReference>
<dbReference type="InterPro" id="IPR051320">
    <property type="entry name" value="Viral_Replic_Matur_Polypro"/>
</dbReference>
<evidence type="ECO:0000313" key="4">
    <source>
        <dbReference type="EMBL" id="UYV84805.1"/>
    </source>
</evidence>
<proteinExistence type="predicted"/>
<gene>
    <name evidence="4" type="ORF">LAZ67_X003574</name>
</gene>
<feature type="region of interest" description="Disordered" evidence="1">
    <location>
        <begin position="1"/>
        <end position="23"/>
    </location>
</feature>
<organism evidence="4 5">
    <name type="scientific">Cordylochernes scorpioides</name>
    <dbReference type="NCBI Taxonomy" id="51811"/>
    <lineage>
        <taxon>Eukaryota</taxon>
        <taxon>Metazoa</taxon>
        <taxon>Ecdysozoa</taxon>
        <taxon>Arthropoda</taxon>
        <taxon>Chelicerata</taxon>
        <taxon>Arachnida</taxon>
        <taxon>Pseudoscorpiones</taxon>
        <taxon>Cheliferoidea</taxon>
        <taxon>Chernetidae</taxon>
        <taxon>Cordylochernes</taxon>
    </lineage>
</organism>
<dbReference type="Proteomes" id="UP001235939">
    <property type="component" value="Chromosome X"/>
</dbReference>
<protein>
    <recommendedName>
        <fullName evidence="3">Reverse transcriptase domain-containing protein</fullName>
    </recommendedName>
</protein>
<dbReference type="InterPro" id="IPR000477">
    <property type="entry name" value="RT_dom"/>
</dbReference>
<evidence type="ECO:0000256" key="2">
    <source>
        <dbReference type="SAM" id="Phobius"/>
    </source>
</evidence>
<dbReference type="Gene3D" id="3.30.70.270">
    <property type="match status" value="1"/>
</dbReference>
<sequence>MVETRSGKMQDPAQERAKFEESAKPQPVIDHFKVYYQIPIAEENQKKTAVIVPFLLVEFNAYIMCFGVSIFQSFINEVLFDLDFVFPYISAILIASVNKDTQENHFDMIFEKLLYNGLRINANKSKFGVQEVKFLG</sequence>
<dbReference type="PANTHER" id="PTHR33064">
    <property type="entry name" value="POL PROTEIN"/>
    <property type="match status" value="1"/>
</dbReference>
<name>A0ABY6LU76_9ARAC</name>
<accession>A0ABY6LU76</accession>
<dbReference type="EMBL" id="CP092886">
    <property type="protein sequence ID" value="UYV84805.1"/>
    <property type="molecule type" value="Genomic_DNA"/>
</dbReference>
<keyword evidence="5" id="KW-1185">Reference proteome</keyword>
<feature type="transmembrane region" description="Helical" evidence="2">
    <location>
        <begin position="50"/>
        <end position="72"/>
    </location>
</feature>
<dbReference type="InterPro" id="IPR043128">
    <property type="entry name" value="Rev_trsase/Diguanyl_cyclase"/>
</dbReference>
<dbReference type="CDD" id="cd01647">
    <property type="entry name" value="RT_LTR"/>
    <property type="match status" value="1"/>
</dbReference>
<evidence type="ECO:0000313" key="5">
    <source>
        <dbReference type="Proteomes" id="UP001235939"/>
    </source>
</evidence>